<dbReference type="PANTHER" id="PTHR22576">
    <property type="entry name" value="MUCOSA ASSOCIATED LYMPHOID TISSUE LYMPHOMA TRANSLOCATION PROTEIN 1/PARACASPASE"/>
    <property type="match status" value="1"/>
</dbReference>
<protein>
    <submittedName>
        <fullName evidence="4">CASPASE_P20 domain-containing protein</fullName>
    </submittedName>
</protein>
<reference evidence="4" key="1">
    <citation type="submission" date="2016-11" db="UniProtKB">
        <authorList>
            <consortium name="WormBaseParasite"/>
        </authorList>
    </citation>
    <scope>IDENTIFICATION</scope>
</reference>
<dbReference type="InterPro" id="IPR002138">
    <property type="entry name" value="Pept_C14_p10"/>
</dbReference>
<proteinExistence type="inferred from homology"/>
<dbReference type="PRINTS" id="PR00376">
    <property type="entry name" value="IL1BCENZYME"/>
</dbReference>
<dbReference type="InterPro" id="IPR011600">
    <property type="entry name" value="Pept_C14_caspase"/>
</dbReference>
<sequence length="691" mass="77183">MTKDASTFIDHRRLLLVFADEHKDMLINYTEFMESKCGFFRKTFPLANISDGFAELDSGPVIQVVCAVVCSETSACNMEDFLKPLIARFGKDVDQLLLYCRVCDGNPNEKDEELKSKFNASGFEYKNSTISYIADSSDNIRKFLSDSLIKQKTKQWNAETCAADVLYNIEGFEKLCVQKTKNFLRHISEPHTSGQSGAISFAEPFTNHINTQITDNSLIYPNSRETFPKALIILNIYPEKNISKAMLTDWKRLLWLFDKLQFKVTDVQTDASTENAAETSVKNFANSEYHGDSCVLVILSECKFSQNFIRKTSDSMAAGEKLQDKPRLIILQHWETKPPSADGAPAGLSQFVPAIVDSIRTRRKHTMPEVRVHPHGGMIWCQPAAADSDTDDGSSLVWAICDTFIKYSATEDVVSMISLINEKLKASPPLWCVQTTKYFFITDTSRPLNNSLEPPSTKESAKAGLALIINNYTFKNDCTGKFVREGSDIDREKLKSTFKKFGYDTKIAEDLSAEKVQSEVKQFADDSRHGDTCIVVIMSHGKLGKIIGVDHAEASETKILKILNDSKSLSGKKKLVIFQLCRDHPDGSPSSNSADHPTRLVYPDMIVAHSTSIGEKSFRSTDQGSRFVNSLCDALDKFGKGSDIVSLISAINCIMMRSFYDETSTIKDDTQLPFWLVQTTGPFVLANLTDG</sequence>
<dbReference type="InterPro" id="IPR052039">
    <property type="entry name" value="Caspase-related_regulators"/>
</dbReference>
<dbReference type="AlphaFoldDB" id="A0A1I8H170"/>
<dbReference type="OrthoDB" id="6061720at2759"/>
<evidence type="ECO:0000256" key="1">
    <source>
        <dbReference type="ARBA" id="ARBA00010134"/>
    </source>
</evidence>
<organism evidence="3 4">
    <name type="scientific">Macrostomum lignano</name>
    <dbReference type="NCBI Taxonomy" id="282301"/>
    <lineage>
        <taxon>Eukaryota</taxon>
        <taxon>Metazoa</taxon>
        <taxon>Spiralia</taxon>
        <taxon>Lophotrochozoa</taxon>
        <taxon>Platyhelminthes</taxon>
        <taxon>Rhabditophora</taxon>
        <taxon>Macrostomorpha</taxon>
        <taxon>Macrostomida</taxon>
        <taxon>Macrostomidae</taxon>
        <taxon>Macrostomum</taxon>
    </lineage>
</organism>
<accession>A0A1I8H170</accession>
<dbReference type="SMART" id="SM00115">
    <property type="entry name" value="CASc"/>
    <property type="match status" value="1"/>
</dbReference>
<dbReference type="InterPro" id="IPR015917">
    <property type="entry name" value="Pept_C14A"/>
</dbReference>
<evidence type="ECO:0000313" key="3">
    <source>
        <dbReference type="Proteomes" id="UP000095280"/>
    </source>
</evidence>
<dbReference type="Gene3D" id="3.40.50.1460">
    <property type="match status" value="2"/>
</dbReference>
<dbReference type="SUPFAM" id="SSF52129">
    <property type="entry name" value="Caspase-like"/>
    <property type="match status" value="2"/>
</dbReference>
<dbReference type="GO" id="GO:0004197">
    <property type="term" value="F:cysteine-type endopeptidase activity"/>
    <property type="evidence" value="ECO:0007669"/>
    <property type="project" value="InterPro"/>
</dbReference>
<comment type="similarity">
    <text evidence="1 2">Belongs to the peptidase C14A family.</text>
</comment>
<dbReference type="STRING" id="282301.A0A1I8H170"/>
<evidence type="ECO:0000313" key="4">
    <source>
        <dbReference type="WBParaSite" id="maker-uti_cns_0003997-snap-gene-0.9-mRNA-1"/>
    </source>
</evidence>
<dbReference type="WBParaSite" id="maker-uti_cns_0003997-snap-gene-0.9-mRNA-1">
    <property type="protein sequence ID" value="maker-uti_cns_0003997-snap-gene-0.9-mRNA-1"/>
    <property type="gene ID" value="maker-uti_cns_0003997-snap-gene-0.9"/>
</dbReference>
<evidence type="ECO:0000256" key="2">
    <source>
        <dbReference type="RuleBase" id="RU003971"/>
    </source>
</evidence>
<dbReference type="PROSITE" id="PS50208">
    <property type="entry name" value="CASPASE_P20"/>
    <property type="match status" value="1"/>
</dbReference>
<dbReference type="InterPro" id="IPR001309">
    <property type="entry name" value="Pept_C14_p20"/>
</dbReference>
<dbReference type="InterPro" id="IPR029030">
    <property type="entry name" value="Caspase-like_dom_sf"/>
</dbReference>
<keyword evidence="3" id="KW-1185">Reference proteome</keyword>
<dbReference type="Proteomes" id="UP000095280">
    <property type="component" value="Unplaced"/>
</dbReference>
<dbReference type="GO" id="GO:0006508">
    <property type="term" value="P:proteolysis"/>
    <property type="evidence" value="ECO:0007669"/>
    <property type="project" value="InterPro"/>
</dbReference>
<dbReference type="PROSITE" id="PS50207">
    <property type="entry name" value="CASPASE_P10"/>
    <property type="match status" value="1"/>
</dbReference>
<dbReference type="Pfam" id="PF00656">
    <property type="entry name" value="Peptidase_C14"/>
    <property type="match status" value="2"/>
</dbReference>
<name>A0A1I8H170_9PLAT</name>
<dbReference type="PANTHER" id="PTHR22576:SF41">
    <property type="entry name" value="CASPASE 14, APOPTOSIS-RELATED CYSTEINE PEPTIDASE"/>
    <property type="match status" value="1"/>
</dbReference>